<dbReference type="HOGENOM" id="CLU_037628_6_0_0"/>
<dbReference type="InterPro" id="IPR010982">
    <property type="entry name" value="Lambda_DNA-bd_dom_sf"/>
</dbReference>
<protein>
    <submittedName>
        <fullName evidence="5">Transcriptional regulator, LacI family</fullName>
    </submittedName>
</protein>
<feature type="domain" description="HTH lacI-type" evidence="4">
    <location>
        <begin position="4"/>
        <end position="58"/>
    </location>
</feature>
<evidence type="ECO:0000256" key="1">
    <source>
        <dbReference type="ARBA" id="ARBA00023015"/>
    </source>
</evidence>
<dbReference type="eggNOG" id="COG1609">
    <property type="taxonomic scope" value="Bacteria"/>
</dbReference>
<keyword evidence="6" id="KW-1185">Reference proteome</keyword>
<dbReference type="GO" id="GO:0000976">
    <property type="term" value="F:transcription cis-regulatory region binding"/>
    <property type="evidence" value="ECO:0007669"/>
    <property type="project" value="TreeGrafter"/>
</dbReference>
<dbReference type="SUPFAM" id="SSF53822">
    <property type="entry name" value="Periplasmic binding protein-like I"/>
    <property type="match status" value="1"/>
</dbReference>
<gene>
    <name evidence="5" type="ORF">U27_03907</name>
</gene>
<name>A0A081BX88_VECG1</name>
<dbReference type="SUPFAM" id="SSF47413">
    <property type="entry name" value="lambda repressor-like DNA-binding domains"/>
    <property type="match status" value="1"/>
</dbReference>
<dbReference type="CDD" id="cd06267">
    <property type="entry name" value="PBP1_LacI_sugar_binding-like"/>
    <property type="match status" value="1"/>
</dbReference>
<organism evidence="5 6">
    <name type="scientific">Vecturithrix granuli</name>
    <dbReference type="NCBI Taxonomy" id="1499967"/>
    <lineage>
        <taxon>Bacteria</taxon>
        <taxon>Candidatus Moduliflexota</taxon>
        <taxon>Candidatus Vecturitrichia</taxon>
        <taxon>Candidatus Vecturitrichales</taxon>
        <taxon>Candidatus Vecturitrichaceae</taxon>
        <taxon>Candidatus Vecturithrix</taxon>
    </lineage>
</organism>
<dbReference type="Proteomes" id="UP000030661">
    <property type="component" value="Unassembled WGS sequence"/>
</dbReference>
<dbReference type="CDD" id="cd01392">
    <property type="entry name" value="HTH_LacI"/>
    <property type="match status" value="1"/>
</dbReference>
<dbReference type="PANTHER" id="PTHR30146:SF109">
    <property type="entry name" value="HTH-TYPE TRANSCRIPTIONAL REGULATOR GALS"/>
    <property type="match status" value="1"/>
</dbReference>
<reference evidence="5 6" key="1">
    <citation type="journal article" date="2015" name="PeerJ">
        <title>First genomic representation of candidate bacterial phylum KSB3 points to enhanced environmental sensing as a trigger of wastewater bulking.</title>
        <authorList>
            <person name="Sekiguchi Y."/>
            <person name="Ohashi A."/>
            <person name="Parks D.H."/>
            <person name="Yamauchi T."/>
            <person name="Tyson G.W."/>
            <person name="Hugenholtz P."/>
        </authorList>
    </citation>
    <scope>NUCLEOTIDE SEQUENCE [LARGE SCALE GENOMIC DNA]</scope>
</reference>
<keyword evidence="1" id="KW-0805">Transcription regulation</keyword>
<keyword evidence="3" id="KW-0804">Transcription</keyword>
<dbReference type="EMBL" id="DF820465">
    <property type="protein sequence ID" value="GAK56943.1"/>
    <property type="molecule type" value="Genomic_DNA"/>
</dbReference>
<dbReference type="GO" id="GO:0003700">
    <property type="term" value="F:DNA-binding transcription factor activity"/>
    <property type="evidence" value="ECO:0007669"/>
    <property type="project" value="TreeGrafter"/>
</dbReference>
<dbReference type="Pfam" id="PF00356">
    <property type="entry name" value="LacI"/>
    <property type="match status" value="1"/>
</dbReference>
<dbReference type="PANTHER" id="PTHR30146">
    <property type="entry name" value="LACI-RELATED TRANSCRIPTIONAL REPRESSOR"/>
    <property type="match status" value="1"/>
</dbReference>
<evidence type="ECO:0000259" key="4">
    <source>
        <dbReference type="PROSITE" id="PS50932"/>
    </source>
</evidence>
<evidence type="ECO:0000256" key="3">
    <source>
        <dbReference type="ARBA" id="ARBA00023163"/>
    </source>
</evidence>
<evidence type="ECO:0000313" key="5">
    <source>
        <dbReference type="EMBL" id="GAK56943.1"/>
    </source>
</evidence>
<sequence>MRYVRLKDIAEKTGVSVNTVSRALKGKNDIGKETSRRIRRVAEELGYVPHAAAASLRSKVTKTIGVIVTFLDNPFYARILKGVNDALAEYGYTAMTWENSESIEKEGYILKLLASYRVAGVLILPASNLENDFNYDKLKTHHVTIVRKGTLNTQSYFVLNSLKSGQIVANHFIQTGRKKPAFLGIDFPISCSRDRLLGYKERLEQEGLSLKDRNIRKCFPSLREAYSTMQQWMKDKPDIDSIFVNNDQLAFGVLRAFHDLGVTVPDDIAVVGHDDVEIAQYFTPSLTTIRIPKYTMGFESAECLIKMIQHNDKEVNNQRVYEPELIVRESSR</sequence>
<proteinExistence type="predicted"/>
<dbReference type="Gene3D" id="1.10.260.40">
    <property type="entry name" value="lambda repressor-like DNA-binding domains"/>
    <property type="match status" value="1"/>
</dbReference>
<dbReference type="Pfam" id="PF13377">
    <property type="entry name" value="Peripla_BP_3"/>
    <property type="match status" value="1"/>
</dbReference>
<keyword evidence="2" id="KW-0238">DNA-binding</keyword>
<accession>A0A081BX88</accession>
<evidence type="ECO:0000256" key="2">
    <source>
        <dbReference type="ARBA" id="ARBA00023125"/>
    </source>
</evidence>
<dbReference type="PROSITE" id="PS00356">
    <property type="entry name" value="HTH_LACI_1"/>
    <property type="match status" value="1"/>
</dbReference>
<evidence type="ECO:0000313" key="6">
    <source>
        <dbReference type="Proteomes" id="UP000030661"/>
    </source>
</evidence>
<dbReference type="Gene3D" id="3.40.50.2300">
    <property type="match status" value="2"/>
</dbReference>
<dbReference type="SMART" id="SM00354">
    <property type="entry name" value="HTH_LACI"/>
    <property type="match status" value="1"/>
</dbReference>
<dbReference type="PROSITE" id="PS50932">
    <property type="entry name" value="HTH_LACI_2"/>
    <property type="match status" value="1"/>
</dbReference>
<dbReference type="InterPro" id="IPR046335">
    <property type="entry name" value="LacI/GalR-like_sensor"/>
</dbReference>
<dbReference type="InterPro" id="IPR028082">
    <property type="entry name" value="Peripla_BP_I"/>
</dbReference>
<dbReference type="AlphaFoldDB" id="A0A081BX88"/>
<dbReference type="STRING" id="1499967.U27_03907"/>
<dbReference type="InterPro" id="IPR000843">
    <property type="entry name" value="HTH_LacI"/>
</dbReference>